<keyword evidence="1" id="KW-0863">Zinc-finger</keyword>
<feature type="compositionally biased region" description="Basic and acidic residues" evidence="2">
    <location>
        <begin position="322"/>
        <end position="332"/>
    </location>
</feature>
<feature type="region of interest" description="Disordered" evidence="2">
    <location>
        <begin position="260"/>
        <end position="303"/>
    </location>
</feature>
<dbReference type="PROSITE" id="PS50157">
    <property type="entry name" value="ZINC_FINGER_C2H2_2"/>
    <property type="match status" value="1"/>
</dbReference>
<reference evidence="5" key="1">
    <citation type="journal article" date="2014" name="Genome Announc.">
        <title>Genome sequence and annotation of Acremonium chrysogenum, producer of the beta-lactam antibiotic cephalosporin C.</title>
        <authorList>
            <person name="Terfehr D."/>
            <person name="Dahlmann T.A."/>
            <person name="Specht T."/>
            <person name="Zadra I."/>
            <person name="Kuernsteiner H."/>
            <person name="Kueck U."/>
        </authorList>
    </citation>
    <scope>NUCLEOTIDE SEQUENCE [LARGE SCALE GENOMIC DNA]</scope>
    <source>
        <strain evidence="5">ATCC 11550 / CBS 779.69 / DSM 880 / IAM 14645 / JCM 23072 / IMI 49137</strain>
    </source>
</reference>
<dbReference type="OrthoDB" id="5424797at2759"/>
<organism evidence="4 5">
    <name type="scientific">Hapsidospora chrysogenum (strain ATCC 11550 / CBS 779.69 / DSM 880 / IAM 14645 / JCM 23072 / IMI 49137)</name>
    <name type="common">Acremonium chrysogenum</name>
    <dbReference type="NCBI Taxonomy" id="857340"/>
    <lineage>
        <taxon>Eukaryota</taxon>
        <taxon>Fungi</taxon>
        <taxon>Dikarya</taxon>
        <taxon>Ascomycota</taxon>
        <taxon>Pezizomycotina</taxon>
        <taxon>Sordariomycetes</taxon>
        <taxon>Hypocreomycetidae</taxon>
        <taxon>Hypocreales</taxon>
        <taxon>Bionectriaceae</taxon>
        <taxon>Hapsidospora</taxon>
    </lineage>
</organism>
<keyword evidence="5" id="KW-1185">Reference proteome</keyword>
<evidence type="ECO:0000256" key="2">
    <source>
        <dbReference type="SAM" id="MobiDB-lite"/>
    </source>
</evidence>
<evidence type="ECO:0000313" key="5">
    <source>
        <dbReference type="Proteomes" id="UP000029964"/>
    </source>
</evidence>
<dbReference type="Proteomes" id="UP000029964">
    <property type="component" value="Unassembled WGS sequence"/>
</dbReference>
<feature type="compositionally biased region" description="Low complexity" evidence="2">
    <location>
        <begin position="11"/>
        <end position="25"/>
    </location>
</feature>
<dbReference type="EMBL" id="JPKY01000004">
    <property type="protein sequence ID" value="KFH48368.1"/>
    <property type="molecule type" value="Genomic_DNA"/>
</dbReference>
<feature type="compositionally biased region" description="Pro residues" evidence="2">
    <location>
        <begin position="80"/>
        <end position="92"/>
    </location>
</feature>
<sequence length="342" mass="37520">MQPSSGKASRVRSPASPSRSRFSVVIAAPKHVPDETHVTSDVTPRRGRPVSRPVKQTPVPLPVIPGMPRLHQHDAASSRPPAPKQTPVPLPRRPAVAAASTPAAAKTTTTPPTAPSASRGRPKGWKPGMSYAAMRGNPPPGARASRPARPKFGQGQAGIVKRRGRPPKQPSPPPEELYRRLEAPFVEFLCEWRDCKAELQNLETLRKHVCVVHVGDQKHPPRCRWGKCGRGDKNPGVEFPGIAGLEAHVERAHMEPFAWHVGDGPVNTSGRGGYGKKRDGGDDGEIPDYLKDADGNQVTPSVRDQEVEDYVTWRNNRRKLKELLLERDRNLPSEDETDESKD</sequence>
<dbReference type="STRING" id="857340.A0A086TG86"/>
<feature type="domain" description="C2H2-type" evidence="3">
    <location>
        <begin position="188"/>
        <end position="218"/>
    </location>
</feature>
<protein>
    <recommendedName>
        <fullName evidence="3">C2H2-type domain-containing protein</fullName>
    </recommendedName>
</protein>
<dbReference type="AlphaFoldDB" id="A0A086TG86"/>
<evidence type="ECO:0000256" key="1">
    <source>
        <dbReference type="PROSITE-ProRule" id="PRU00042"/>
    </source>
</evidence>
<proteinExistence type="predicted"/>
<comment type="caution">
    <text evidence="4">The sequence shown here is derived from an EMBL/GenBank/DDBJ whole genome shotgun (WGS) entry which is preliminary data.</text>
</comment>
<dbReference type="InterPro" id="IPR013087">
    <property type="entry name" value="Znf_C2H2_type"/>
</dbReference>
<gene>
    <name evidence="4" type="ORF">ACRE_007680</name>
</gene>
<evidence type="ECO:0000259" key="3">
    <source>
        <dbReference type="PROSITE" id="PS50157"/>
    </source>
</evidence>
<feature type="region of interest" description="Disordered" evidence="2">
    <location>
        <begin position="1"/>
        <end position="177"/>
    </location>
</feature>
<dbReference type="Gene3D" id="3.30.160.60">
    <property type="entry name" value="Classic Zinc Finger"/>
    <property type="match status" value="1"/>
</dbReference>
<dbReference type="PROSITE" id="PS00028">
    <property type="entry name" value="ZINC_FINGER_C2H2_1"/>
    <property type="match status" value="1"/>
</dbReference>
<keyword evidence="1" id="KW-0479">Metal-binding</keyword>
<feature type="compositionally biased region" description="Low complexity" evidence="2">
    <location>
        <begin position="93"/>
        <end position="119"/>
    </location>
</feature>
<feature type="region of interest" description="Disordered" evidence="2">
    <location>
        <begin position="322"/>
        <end position="342"/>
    </location>
</feature>
<name>A0A086TG86_HAPC1</name>
<dbReference type="HOGENOM" id="CLU_064527_0_0_1"/>
<dbReference type="GO" id="GO:0008270">
    <property type="term" value="F:zinc ion binding"/>
    <property type="evidence" value="ECO:0007669"/>
    <property type="project" value="UniProtKB-KW"/>
</dbReference>
<feature type="compositionally biased region" description="Acidic residues" evidence="2">
    <location>
        <begin position="333"/>
        <end position="342"/>
    </location>
</feature>
<keyword evidence="1" id="KW-0862">Zinc</keyword>
<accession>A0A086TG86</accession>
<evidence type="ECO:0000313" key="4">
    <source>
        <dbReference type="EMBL" id="KFH48368.1"/>
    </source>
</evidence>